<proteinExistence type="inferred from homology"/>
<gene>
    <name evidence="3" type="ORF">GCM10011502_28930</name>
</gene>
<dbReference type="InterPro" id="IPR001753">
    <property type="entry name" value="Enoyl-CoA_hydra/iso"/>
</dbReference>
<dbReference type="InterPro" id="IPR029045">
    <property type="entry name" value="ClpP/crotonase-like_dom_sf"/>
</dbReference>
<dbReference type="CDD" id="cd06558">
    <property type="entry name" value="crotonase-like"/>
    <property type="match status" value="1"/>
</dbReference>
<dbReference type="PROSITE" id="PS00166">
    <property type="entry name" value="ENOYL_COA_HYDRATASE"/>
    <property type="match status" value="1"/>
</dbReference>
<dbReference type="EMBL" id="BMKE01000037">
    <property type="protein sequence ID" value="GGB53975.1"/>
    <property type="molecule type" value="Genomic_DNA"/>
</dbReference>
<name>A0ABQ1J057_9GAMM</name>
<dbReference type="SUPFAM" id="SSF52096">
    <property type="entry name" value="ClpP/crotonase"/>
    <property type="match status" value="1"/>
</dbReference>
<dbReference type="InterPro" id="IPR018376">
    <property type="entry name" value="Enoyl-CoA_hyd/isom_CS"/>
</dbReference>
<evidence type="ECO:0000256" key="1">
    <source>
        <dbReference type="ARBA" id="ARBA00005254"/>
    </source>
</evidence>
<organism evidence="3 4">
    <name type="scientific">Oceanisphaera marina</name>
    <dbReference type="NCBI Taxonomy" id="2017550"/>
    <lineage>
        <taxon>Bacteria</taxon>
        <taxon>Pseudomonadati</taxon>
        <taxon>Pseudomonadota</taxon>
        <taxon>Gammaproteobacteria</taxon>
        <taxon>Aeromonadales</taxon>
        <taxon>Aeromonadaceae</taxon>
        <taxon>Oceanisphaera</taxon>
    </lineage>
</organism>
<comment type="caution">
    <text evidence="3">The sequence shown here is derived from an EMBL/GenBank/DDBJ whole genome shotgun (WGS) entry which is preliminary data.</text>
</comment>
<comment type="similarity">
    <text evidence="1 2">Belongs to the enoyl-CoA hydratase/isomerase family.</text>
</comment>
<sequence>MSDPVLLEARPNGVVELILNRPEQGNALNESMIDAMADALRQAENIPSLRLLIIKSLGKHFSAGADLNWMQQARQLTQEQNVADARKLARLLQQIDVFAHPVLALVQGAAYGGALGIISCCDLVVASANSRFCFSEVRLGLIPATISPYVLRAMGQRQARRYLLTAEVITAPAAERLGLIHCTAAPAQSLNDAAAELIGSLLRNGPAAMSAAKHWLQQLAEQPITAELIERSAQRLAEVRVSDEAQQGLSAFLQQRPAAWEDDNA</sequence>
<dbReference type="PANTHER" id="PTHR42964">
    <property type="entry name" value="ENOYL-COA HYDRATASE"/>
    <property type="match status" value="1"/>
</dbReference>
<dbReference type="RefSeq" id="WP_188630853.1">
    <property type="nucleotide sequence ID" value="NZ_BMKE01000037.1"/>
</dbReference>
<dbReference type="Gene3D" id="3.90.226.10">
    <property type="entry name" value="2-enoyl-CoA Hydratase, Chain A, domain 1"/>
    <property type="match status" value="1"/>
</dbReference>
<dbReference type="Gene3D" id="1.10.12.10">
    <property type="entry name" value="Lyase 2-enoyl-coa Hydratase, Chain A, domain 2"/>
    <property type="match status" value="1"/>
</dbReference>
<evidence type="ECO:0000256" key="2">
    <source>
        <dbReference type="RuleBase" id="RU003707"/>
    </source>
</evidence>
<keyword evidence="4" id="KW-1185">Reference proteome</keyword>
<reference evidence="4" key="1">
    <citation type="journal article" date="2019" name="Int. J. Syst. Evol. Microbiol.">
        <title>The Global Catalogue of Microorganisms (GCM) 10K type strain sequencing project: providing services to taxonomists for standard genome sequencing and annotation.</title>
        <authorList>
            <consortium name="The Broad Institute Genomics Platform"/>
            <consortium name="The Broad Institute Genome Sequencing Center for Infectious Disease"/>
            <person name="Wu L."/>
            <person name="Ma J."/>
        </authorList>
    </citation>
    <scope>NUCLEOTIDE SEQUENCE [LARGE SCALE GENOMIC DNA]</scope>
    <source>
        <strain evidence="4">CGMCC 1.15923</strain>
    </source>
</reference>
<dbReference type="PANTHER" id="PTHR42964:SF1">
    <property type="entry name" value="POLYKETIDE BIOSYNTHESIS ENOYL-COA HYDRATASE PKSH-RELATED"/>
    <property type="match status" value="1"/>
</dbReference>
<protein>
    <submittedName>
        <fullName evidence="3">Gamma-carboxygeranoyl-CoA hydratase</fullName>
    </submittedName>
</protein>
<evidence type="ECO:0000313" key="3">
    <source>
        <dbReference type="EMBL" id="GGB53975.1"/>
    </source>
</evidence>
<dbReference type="Proteomes" id="UP000646152">
    <property type="component" value="Unassembled WGS sequence"/>
</dbReference>
<dbReference type="InterPro" id="IPR051683">
    <property type="entry name" value="Enoyl-CoA_Hydratase/Isomerase"/>
</dbReference>
<dbReference type="InterPro" id="IPR014748">
    <property type="entry name" value="Enoyl-CoA_hydra_C"/>
</dbReference>
<evidence type="ECO:0000313" key="4">
    <source>
        <dbReference type="Proteomes" id="UP000646152"/>
    </source>
</evidence>
<accession>A0ABQ1J057</accession>
<dbReference type="Pfam" id="PF00378">
    <property type="entry name" value="ECH_1"/>
    <property type="match status" value="1"/>
</dbReference>